<feature type="region of interest" description="Disordered" evidence="1">
    <location>
        <begin position="68"/>
        <end position="117"/>
    </location>
</feature>
<feature type="compositionally biased region" description="Basic and acidic residues" evidence="1">
    <location>
        <begin position="448"/>
        <end position="458"/>
    </location>
</feature>
<feature type="compositionally biased region" description="Polar residues" evidence="1">
    <location>
        <begin position="411"/>
        <end position="427"/>
    </location>
</feature>
<keyword evidence="3" id="KW-1185">Reference proteome</keyword>
<dbReference type="EMBL" id="JAQOWY010000792">
    <property type="protein sequence ID" value="KAK1838640.1"/>
    <property type="molecule type" value="Genomic_DNA"/>
</dbReference>
<comment type="caution">
    <text evidence="2">The sequence shown here is derived from an EMBL/GenBank/DDBJ whole genome shotgun (WGS) entry which is preliminary data.</text>
</comment>
<gene>
    <name evidence="2" type="ORF">CCHR01_18739</name>
</gene>
<evidence type="ECO:0000313" key="2">
    <source>
        <dbReference type="EMBL" id="KAK1838640.1"/>
    </source>
</evidence>
<feature type="region of interest" description="Disordered" evidence="1">
    <location>
        <begin position="506"/>
        <end position="554"/>
    </location>
</feature>
<feature type="region of interest" description="Disordered" evidence="1">
    <location>
        <begin position="1"/>
        <end position="52"/>
    </location>
</feature>
<feature type="region of interest" description="Disordered" evidence="1">
    <location>
        <begin position="247"/>
        <end position="386"/>
    </location>
</feature>
<organism evidence="2 3">
    <name type="scientific">Colletotrichum chrysophilum</name>
    <dbReference type="NCBI Taxonomy" id="1836956"/>
    <lineage>
        <taxon>Eukaryota</taxon>
        <taxon>Fungi</taxon>
        <taxon>Dikarya</taxon>
        <taxon>Ascomycota</taxon>
        <taxon>Pezizomycotina</taxon>
        <taxon>Sordariomycetes</taxon>
        <taxon>Hypocreomycetidae</taxon>
        <taxon>Glomerellales</taxon>
        <taxon>Glomerellaceae</taxon>
        <taxon>Colletotrichum</taxon>
        <taxon>Colletotrichum gloeosporioides species complex</taxon>
    </lineage>
</organism>
<feature type="compositionally biased region" description="Polar residues" evidence="1">
    <location>
        <begin position="321"/>
        <end position="386"/>
    </location>
</feature>
<feature type="compositionally biased region" description="Polar residues" evidence="1">
    <location>
        <begin position="518"/>
        <end position="528"/>
    </location>
</feature>
<name>A0AAD8ZZY5_9PEZI</name>
<dbReference type="AlphaFoldDB" id="A0AAD8ZZY5"/>
<proteinExistence type="predicted"/>
<reference evidence="2" key="1">
    <citation type="submission" date="2023-01" db="EMBL/GenBank/DDBJ databases">
        <title>Colletotrichum chrysophilum M932 genome sequence.</title>
        <authorList>
            <person name="Baroncelli R."/>
        </authorList>
    </citation>
    <scope>NUCLEOTIDE SEQUENCE</scope>
    <source>
        <strain evidence="2">M932</strain>
    </source>
</reference>
<dbReference type="Proteomes" id="UP001243330">
    <property type="component" value="Unassembled WGS sequence"/>
</dbReference>
<evidence type="ECO:0000313" key="3">
    <source>
        <dbReference type="Proteomes" id="UP001243330"/>
    </source>
</evidence>
<feature type="compositionally biased region" description="Polar residues" evidence="1">
    <location>
        <begin position="286"/>
        <end position="307"/>
    </location>
</feature>
<feature type="compositionally biased region" description="Low complexity" evidence="1">
    <location>
        <begin position="143"/>
        <end position="152"/>
    </location>
</feature>
<sequence>MADDYLRHGPEPARLLHPRRIGSAREASRHRDGSGDHILPPLRPSSSGDKHTYNSAYFEIMGRQGGSYTHVAAQHSRSASTGGGGRRQVAPYAGHKTRAISSSANFPTVGTPPKSSQLEISSQVDGLSLSKVPRSQMIRDTTSSSAVAGSSSQDVARPSRPSKGNKSQVEFGDQGLFVEQHGSHPLVNNPPVRHGRFPDSSPFRIPSSLYRDSDDKHPMRRGHRGHLVEDSLLPQKDLRDLLFPDDEDKSVKRCSARGVSGFAVEDDESEDEDDRVRLQLDVISKGTASEGTTSNSKNTAAAGTVSRSNRRAKSAPKSTAKKNNTFSLRPSVDPNASASSTRTQTGGDTRSIDQASRPSTRPAPSTHATTQTSQSRSGNPGSSMGLSVTTRMAIRATKPQIRVVTNALPRETSSTRAQAPNPQQGGTSRRVDLRSSTTSNAGPATEAPLRREAHRAAREPPSSSVPSTTSVLNQRSVDPNTLGLIPINTLPGPLYEPNFPVARVPDRGSYAGFPHDNSPLTNSHSTPTRAAGSRRRSNTLPNPPTVNELDHGDSQFDESCADFCPSTPGLHQSIDIQNRASPVVVSRTLSDDEGSAHRRSTFRQLEDPHTPIRKGRARVFTGNLQPVSETKIVEGFRSPDGWRRAPKRIAERVLSPLSYNKGPERKRSVKRTEQKSRSGNQNQRAKGRDTVVGQNAQSTMVQHIVNIANRLDGNEAVAASDQDSNGEDDESPRGYTHNASDHVKTQHRPMGPMEKKRRSGIAQLQNQREAKKEKKLPIVSSPAEK</sequence>
<feature type="region of interest" description="Disordered" evidence="1">
    <location>
        <begin position="654"/>
        <end position="695"/>
    </location>
</feature>
<feature type="compositionally biased region" description="Acidic residues" evidence="1">
    <location>
        <begin position="264"/>
        <end position="273"/>
    </location>
</feature>
<accession>A0AAD8ZZY5</accession>
<feature type="region of interest" description="Disordered" evidence="1">
    <location>
        <begin position="131"/>
        <end position="228"/>
    </location>
</feature>
<feature type="compositionally biased region" description="Low complexity" evidence="1">
    <location>
        <begin position="459"/>
        <end position="471"/>
    </location>
</feature>
<feature type="compositionally biased region" description="Basic and acidic residues" evidence="1">
    <location>
        <begin position="662"/>
        <end position="676"/>
    </location>
</feature>
<feature type="region of interest" description="Disordered" evidence="1">
    <location>
        <begin position="407"/>
        <end position="480"/>
    </location>
</feature>
<protein>
    <submittedName>
        <fullName evidence="2">Uncharacterized protein</fullName>
    </submittedName>
</protein>
<feature type="compositionally biased region" description="Basic and acidic residues" evidence="1">
    <location>
        <begin position="26"/>
        <end position="35"/>
    </location>
</feature>
<feature type="region of interest" description="Disordered" evidence="1">
    <location>
        <begin position="717"/>
        <end position="785"/>
    </location>
</feature>
<feature type="compositionally biased region" description="Polar residues" evidence="1">
    <location>
        <begin position="99"/>
        <end position="117"/>
    </location>
</feature>
<feature type="compositionally biased region" description="Basic and acidic residues" evidence="1">
    <location>
        <begin position="1"/>
        <end position="11"/>
    </location>
</feature>
<evidence type="ECO:0000256" key="1">
    <source>
        <dbReference type="SAM" id="MobiDB-lite"/>
    </source>
</evidence>